<keyword evidence="4" id="KW-0964">Secreted</keyword>
<dbReference type="PANTHER" id="PTHR36108:SF13">
    <property type="entry name" value="COLOSSIN-B-RELATED"/>
    <property type="match status" value="1"/>
</dbReference>
<feature type="compositionally biased region" description="Polar residues" evidence="7">
    <location>
        <begin position="700"/>
        <end position="723"/>
    </location>
</feature>
<dbReference type="InterPro" id="IPR011252">
    <property type="entry name" value="Fibrogen-bd_dom1"/>
</dbReference>
<dbReference type="AlphaFoldDB" id="A0A2N7AWQ6"/>
<keyword evidence="8" id="KW-1133">Transmembrane helix</keyword>
<dbReference type="GO" id="GO:0007155">
    <property type="term" value="P:cell adhesion"/>
    <property type="evidence" value="ECO:0007669"/>
    <property type="project" value="InterPro"/>
</dbReference>
<dbReference type="InterPro" id="IPR041171">
    <property type="entry name" value="SDR_Ig"/>
</dbReference>
<evidence type="ECO:0000256" key="6">
    <source>
        <dbReference type="ARBA" id="ARBA00023088"/>
    </source>
</evidence>
<evidence type="ECO:0000256" key="5">
    <source>
        <dbReference type="ARBA" id="ARBA00022729"/>
    </source>
</evidence>
<proteinExistence type="inferred from homology"/>
<comment type="subcellular location">
    <subcellularLocation>
        <location evidence="1">Secreted</location>
        <location evidence="1">Cell wall</location>
        <topology evidence="1">Peptidoglycan-anchor</topology>
    </subcellularLocation>
</comment>
<keyword evidence="6" id="KW-0572">Peptidoglycan-anchor</keyword>
<dbReference type="Pfam" id="PF05737">
    <property type="entry name" value="Collagen_bind"/>
    <property type="match status" value="1"/>
</dbReference>
<evidence type="ECO:0000313" key="11">
    <source>
        <dbReference type="EMBL" id="PMD73213.1"/>
    </source>
</evidence>
<dbReference type="SUPFAM" id="SSF49401">
    <property type="entry name" value="Bacterial adhesins"/>
    <property type="match status" value="2"/>
</dbReference>
<feature type="region of interest" description="Disordered" evidence="7">
    <location>
        <begin position="626"/>
        <end position="723"/>
    </location>
</feature>
<evidence type="ECO:0000256" key="3">
    <source>
        <dbReference type="ARBA" id="ARBA00022512"/>
    </source>
</evidence>
<gene>
    <name evidence="11" type="ORF">CBP76_01655</name>
</gene>
<feature type="chain" id="PRO_5014950910" description="Gram-positive cocci surface proteins LPxTG domain-containing protein" evidence="9">
    <location>
        <begin position="33"/>
        <end position="751"/>
    </location>
</feature>
<accession>A0A2N7AWQ6</accession>
<keyword evidence="8" id="KW-0472">Membrane</keyword>
<protein>
    <recommendedName>
        <fullName evidence="10">Gram-positive cocci surface proteins LPxTG domain-containing protein</fullName>
    </recommendedName>
</protein>
<feature type="compositionally biased region" description="Acidic residues" evidence="7">
    <location>
        <begin position="658"/>
        <end position="673"/>
    </location>
</feature>
<dbReference type="NCBIfam" id="TIGR01167">
    <property type="entry name" value="LPXTG_anchor"/>
    <property type="match status" value="1"/>
</dbReference>
<dbReference type="Gene3D" id="2.60.40.1280">
    <property type="match status" value="1"/>
</dbReference>
<organism evidence="11 12">
    <name type="scientific">Companilactobacillus nuruki</name>
    <dbReference type="NCBI Taxonomy" id="1993540"/>
    <lineage>
        <taxon>Bacteria</taxon>
        <taxon>Bacillati</taxon>
        <taxon>Bacillota</taxon>
        <taxon>Bacilli</taxon>
        <taxon>Lactobacillales</taxon>
        <taxon>Lactobacillaceae</taxon>
        <taxon>Companilactobacillus</taxon>
    </lineage>
</organism>
<dbReference type="Gene3D" id="2.60.40.740">
    <property type="match status" value="1"/>
</dbReference>
<name>A0A2N7AWQ6_9LACO</name>
<dbReference type="Proteomes" id="UP000235649">
    <property type="component" value="Unassembled WGS sequence"/>
</dbReference>
<dbReference type="Gene3D" id="2.60.40.10">
    <property type="entry name" value="Immunoglobulins"/>
    <property type="match status" value="3"/>
</dbReference>
<evidence type="ECO:0000259" key="10">
    <source>
        <dbReference type="PROSITE" id="PS50847"/>
    </source>
</evidence>
<evidence type="ECO:0000256" key="9">
    <source>
        <dbReference type="SAM" id="SignalP"/>
    </source>
</evidence>
<comment type="similarity">
    <text evidence="2">Belongs to the serine-aspartate repeat-containing protein (SDr) family.</text>
</comment>
<evidence type="ECO:0000256" key="4">
    <source>
        <dbReference type="ARBA" id="ARBA00022525"/>
    </source>
</evidence>
<dbReference type="OrthoDB" id="2216808at2"/>
<feature type="compositionally biased region" description="Gly residues" evidence="7">
    <location>
        <begin position="639"/>
        <end position="648"/>
    </location>
</feature>
<keyword evidence="5 9" id="KW-0732">Signal</keyword>
<feature type="signal peptide" evidence="9">
    <location>
        <begin position="1"/>
        <end position="32"/>
    </location>
</feature>
<dbReference type="EMBL" id="NIPR01000004">
    <property type="protein sequence ID" value="PMD73213.1"/>
    <property type="molecule type" value="Genomic_DNA"/>
</dbReference>
<keyword evidence="12" id="KW-1185">Reference proteome</keyword>
<dbReference type="PROSITE" id="PS50847">
    <property type="entry name" value="GRAM_POS_ANCHORING"/>
    <property type="match status" value="1"/>
</dbReference>
<sequence>MGNKLRNFLVTFVAAFGLVVLMFSFNTDNVKAADYDSSDMVTSGAINNQDKDYSYSSDVGLTYTYDSSHLSPNKLQSGDTLTINLPDELVFKQNGTFDITNNDGVVIGTAVESPDKELKITFNDAVNDLDHVSGTINLDSNVRVDKNTSVGSHEVDFPTVNGNQTSTLNVRPSSSSDITKKGVLGTDANGNAIVTWTILVNRNELNLNTLTVNDIMSDPNLDVDWDSLVVREATWKNKDTGVYSKGSVVNNYTTSQNSDGSFSLNFDSPVGAQMYAISFESKLKDQSQASDGTVFKNKASMNATFTGNGGSGGELNGSASANVSGNSNSGNGSGNLLGSVILTKKDANNETTLLPGAKYSLYKKDSGSDTLVVSDLTTDANGQISYDKLSAGDYYFVETTPPDGYQSNTNQVPFTITGQTTEAVDVTAMDEPVESKEGSILLEKVDSATGWRLPGAVFTVKNTDTNEIHTVTTDQLGFGYLYNLPYGNYELVETKAPDGYIANNHKVTFTIGDGDTTPAIISISNEKIDGNDGGEEDDDDTFNAFMIKYDADEKEKIGVPGAEYTLYTEDGKPLSVYTTNEYGVIQADNLKPGTYYFLETKAPEGYELNPDKLYFTITDKDVSFHEEDDLVTSDPKKTTGGGSGGGTEEPGSEKPDPEEPNTEEPGTDVDGNEDNGGGIIVDPENPGSNNNSSDGGIITNPINPGNSNNGLSTGNKNSSTLPQTGEKSGIIASLLGLIVLFGTLYFKRRNA</sequence>
<feature type="transmembrane region" description="Helical" evidence="8">
    <location>
        <begin position="728"/>
        <end position="746"/>
    </location>
</feature>
<dbReference type="InterPro" id="IPR008456">
    <property type="entry name" value="Collagen-bd_dom"/>
</dbReference>
<dbReference type="InterPro" id="IPR013783">
    <property type="entry name" value="Ig-like_fold"/>
</dbReference>
<dbReference type="InterPro" id="IPR019931">
    <property type="entry name" value="LPXTG_anchor"/>
</dbReference>
<evidence type="ECO:0000256" key="8">
    <source>
        <dbReference type="SAM" id="Phobius"/>
    </source>
</evidence>
<dbReference type="Pfam" id="PF17961">
    <property type="entry name" value="Big_8"/>
    <property type="match status" value="1"/>
</dbReference>
<keyword evidence="3" id="KW-0134">Cell wall</keyword>
<dbReference type="RefSeq" id="WP_102195192.1">
    <property type="nucleotide sequence ID" value="NZ_NIPR01000004.1"/>
</dbReference>
<dbReference type="GO" id="GO:0005518">
    <property type="term" value="F:collagen binding"/>
    <property type="evidence" value="ECO:0007669"/>
    <property type="project" value="InterPro"/>
</dbReference>
<dbReference type="Pfam" id="PF00746">
    <property type="entry name" value="Gram_pos_anchor"/>
    <property type="match status" value="1"/>
</dbReference>
<evidence type="ECO:0000256" key="2">
    <source>
        <dbReference type="ARBA" id="ARBA00007257"/>
    </source>
</evidence>
<dbReference type="SUPFAM" id="SSF49478">
    <property type="entry name" value="Cna protein B-type domain"/>
    <property type="match status" value="3"/>
</dbReference>
<dbReference type="InterPro" id="IPR041033">
    <property type="entry name" value="SpaA_PFL_dom_1"/>
</dbReference>
<feature type="domain" description="Gram-positive cocci surface proteins LPxTG" evidence="10">
    <location>
        <begin position="721"/>
        <end position="751"/>
    </location>
</feature>
<comment type="caution">
    <text evidence="11">The sequence shown here is derived from an EMBL/GenBank/DDBJ whole genome shotgun (WGS) entry which is preliminary data.</text>
</comment>
<keyword evidence="8" id="KW-0812">Transmembrane</keyword>
<evidence type="ECO:0000256" key="1">
    <source>
        <dbReference type="ARBA" id="ARBA00004168"/>
    </source>
</evidence>
<feature type="compositionally biased region" description="Low complexity" evidence="7">
    <location>
        <begin position="687"/>
        <end position="696"/>
    </location>
</feature>
<evidence type="ECO:0000313" key="12">
    <source>
        <dbReference type="Proteomes" id="UP000235649"/>
    </source>
</evidence>
<dbReference type="PANTHER" id="PTHR36108">
    <property type="entry name" value="COLOSSIN-B-RELATED"/>
    <property type="match status" value="1"/>
</dbReference>
<reference evidence="11 12" key="1">
    <citation type="submission" date="2017-05" db="EMBL/GenBank/DDBJ databases">
        <title>Lactobacillus nurukis nov., sp. nov., isolated from nuruk.</title>
        <authorList>
            <person name="Kim S.-J."/>
        </authorList>
    </citation>
    <scope>NUCLEOTIDE SEQUENCE [LARGE SCALE GENOMIC DNA]</scope>
    <source>
        <strain evidence="11 12">SYF10-1a</strain>
    </source>
</reference>
<dbReference type="InterPro" id="IPR008966">
    <property type="entry name" value="Adhesion_dom_sf"/>
</dbReference>
<dbReference type="Pfam" id="PF17802">
    <property type="entry name" value="SpaA"/>
    <property type="match status" value="3"/>
</dbReference>
<evidence type="ECO:0000256" key="7">
    <source>
        <dbReference type="SAM" id="MobiDB-lite"/>
    </source>
</evidence>